<feature type="region of interest" description="Disordered" evidence="1">
    <location>
        <begin position="34"/>
        <end position="58"/>
    </location>
</feature>
<sequence length="262" mass="30096">MFLHTLGINEWMARNWFLASENEMHITEELAKTPNRSRITRDSNQCEKSSDHEYSTSNINLEDGTQTEEQIITQEETSTNKTNPEVQQTLKNKNNIPKRKCTKRTAEESEDVQEDVLRKRWEHLKDQYRKELKKQPLRRSGSEGNVWESSWQYYDLMTFMKDEVMPAPSTGNLSSVNQTNDDSQKLEDIGNAEEDTEMRNESDNSESEVSEPVISPPPRPSPTPSPCSSRQSSNSSRKRLNEHTSLNGETDGIANISVPWQS</sequence>
<feature type="domain" description="MADF" evidence="2">
    <location>
        <begin position="98"/>
        <end position="160"/>
    </location>
</feature>
<dbReference type="Proteomes" id="UP001153737">
    <property type="component" value="Chromosome 11"/>
</dbReference>
<protein>
    <recommendedName>
        <fullName evidence="2">MADF domain-containing protein</fullName>
    </recommendedName>
</protein>
<dbReference type="Pfam" id="PF10545">
    <property type="entry name" value="MADF_DNA_bdg"/>
    <property type="match status" value="1"/>
</dbReference>
<gene>
    <name evidence="3" type="ORF">PHAECO_LOCUS2730</name>
</gene>
<evidence type="ECO:0000313" key="4">
    <source>
        <dbReference type="Proteomes" id="UP001153737"/>
    </source>
</evidence>
<reference evidence="3" key="2">
    <citation type="submission" date="2022-10" db="EMBL/GenBank/DDBJ databases">
        <authorList>
            <consortium name="ENA_rothamsted_submissions"/>
            <consortium name="culmorum"/>
            <person name="King R."/>
        </authorList>
    </citation>
    <scope>NUCLEOTIDE SEQUENCE</scope>
</reference>
<reference evidence="3" key="1">
    <citation type="submission" date="2022-01" db="EMBL/GenBank/DDBJ databases">
        <authorList>
            <person name="King R."/>
        </authorList>
    </citation>
    <scope>NUCLEOTIDE SEQUENCE</scope>
</reference>
<evidence type="ECO:0000256" key="1">
    <source>
        <dbReference type="SAM" id="MobiDB-lite"/>
    </source>
</evidence>
<feature type="compositionally biased region" description="Basic and acidic residues" evidence="1">
    <location>
        <begin position="39"/>
        <end position="54"/>
    </location>
</feature>
<feature type="region of interest" description="Disordered" evidence="1">
    <location>
        <begin position="191"/>
        <end position="262"/>
    </location>
</feature>
<accession>A0A9N9X0S0</accession>
<feature type="compositionally biased region" description="Low complexity" evidence="1">
    <location>
        <begin position="226"/>
        <end position="235"/>
    </location>
</feature>
<evidence type="ECO:0000259" key="2">
    <source>
        <dbReference type="Pfam" id="PF10545"/>
    </source>
</evidence>
<organism evidence="3 4">
    <name type="scientific">Phaedon cochleariae</name>
    <name type="common">Mustard beetle</name>
    <dbReference type="NCBI Taxonomy" id="80249"/>
    <lineage>
        <taxon>Eukaryota</taxon>
        <taxon>Metazoa</taxon>
        <taxon>Ecdysozoa</taxon>
        <taxon>Arthropoda</taxon>
        <taxon>Hexapoda</taxon>
        <taxon>Insecta</taxon>
        <taxon>Pterygota</taxon>
        <taxon>Neoptera</taxon>
        <taxon>Endopterygota</taxon>
        <taxon>Coleoptera</taxon>
        <taxon>Polyphaga</taxon>
        <taxon>Cucujiformia</taxon>
        <taxon>Chrysomeloidea</taxon>
        <taxon>Chrysomelidae</taxon>
        <taxon>Chrysomelinae</taxon>
        <taxon>Chrysomelini</taxon>
        <taxon>Phaedon</taxon>
    </lineage>
</organism>
<dbReference type="OrthoDB" id="5803771at2759"/>
<keyword evidence="4" id="KW-1185">Reference proteome</keyword>
<dbReference type="AlphaFoldDB" id="A0A9N9X0S0"/>
<proteinExistence type="predicted"/>
<name>A0A9N9X0S0_PHACE</name>
<dbReference type="InterPro" id="IPR006578">
    <property type="entry name" value="MADF-dom"/>
</dbReference>
<evidence type="ECO:0000313" key="3">
    <source>
        <dbReference type="EMBL" id="CAG9814654.1"/>
    </source>
</evidence>
<dbReference type="EMBL" id="OU896717">
    <property type="protein sequence ID" value="CAG9814654.1"/>
    <property type="molecule type" value="Genomic_DNA"/>
</dbReference>
<feature type="compositionally biased region" description="Pro residues" evidence="1">
    <location>
        <begin position="214"/>
        <end position="225"/>
    </location>
</feature>